<dbReference type="AlphaFoldDB" id="A0A4Q4Q8R5"/>
<proteinExistence type="predicted"/>
<feature type="transmembrane region" description="Helical" evidence="1">
    <location>
        <begin position="169"/>
        <end position="186"/>
    </location>
</feature>
<comment type="caution">
    <text evidence="2">The sequence shown here is derived from an EMBL/GenBank/DDBJ whole genome shotgun (WGS) entry which is preliminary data.</text>
</comment>
<gene>
    <name evidence="2" type="ORF">AA0113_g11458</name>
</gene>
<dbReference type="EMBL" id="PEJP01000069">
    <property type="protein sequence ID" value="RYO36557.1"/>
    <property type="molecule type" value="Genomic_DNA"/>
</dbReference>
<accession>A0A4Q4Q8R5</accession>
<name>A0A4Q4Q8R5_9PLEO</name>
<reference evidence="3" key="1">
    <citation type="journal article" date="2019" name="bioRxiv">
        <title>Genomics, evolutionary history and diagnostics of the Alternaria alternata species group including apple and Asian pear pathotypes.</title>
        <authorList>
            <person name="Armitage A.D."/>
            <person name="Cockerton H.M."/>
            <person name="Sreenivasaprasad S."/>
            <person name="Woodhall J.W."/>
            <person name="Lane C.R."/>
            <person name="Harrison R.J."/>
            <person name="Clarkson J.P."/>
        </authorList>
    </citation>
    <scope>NUCLEOTIDE SEQUENCE [LARGE SCALE GENOMIC DNA]</scope>
    <source>
        <strain evidence="3">RGR 97.0016</strain>
    </source>
</reference>
<feature type="transmembrane region" description="Helical" evidence="1">
    <location>
        <begin position="29"/>
        <end position="49"/>
    </location>
</feature>
<keyword evidence="3" id="KW-1185">Reference proteome</keyword>
<keyword evidence="1" id="KW-0812">Transmembrane</keyword>
<feature type="transmembrane region" description="Helical" evidence="1">
    <location>
        <begin position="137"/>
        <end position="157"/>
    </location>
</feature>
<keyword evidence="1" id="KW-1133">Transmembrane helix</keyword>
<evidence type="ECO:0000313" key="3">
    <source>
        <dbReference type="Proteomes" id="UP000293823"/>
    </source>
</evidence>
<evidence type="ECO:0000313" key="2">
    <source>
        <dbReference type="EMBL" id="RYO36557.1"/>
    </source>
</evidence>
<protein>
    <submittedName>
        <fullName evidence="2">Uncharacterized protein</fullName>
    </submittedName>
</protein>
<feature type="transmembrane region" description="Helical" evidence="1">
    <location>
        <begin position="69"/>
        <end position="92"/>
    </location>
</feature>
<sequence>MSTSRHETNRRPVGHDVEMRIERFKNYTIIALINFTTFIAFAGPFWMFITVVPSTMVLPSTLPFTLPFALPFTLSSFMSFALRWTCIITLYYEFITKNQLFFKIMAMTGRHYMLELGNNKRSQNQDLGARTTGLEDWILANFCVIASLSTIGFVVRYWYQVIVLTLQSFLYWTCTISGLCLLFWLLKRVLSYYRKVKGLRHEDAWGVLISVNLLRFYNRFEGCRADGVPGLLLDAGRVPFEILKFLVDSIGFQLGSGPLFGKSVAQLISSSILTLGRPLTRWLEGRKKIL</sequence>
<organism evidence="2 3">
    <name type="scientific">Alternaria arborescens</name>
    <dbReference type="NCBI Taxonomy" id="156630"/>
    <lineage>
        <taxon>Eukaryota</taxon>
        <taxon>Fungi</taxon>
        <taxon>Dikarya</taxon>
        <taxon>Ascomycota</taxon>
        <taxon>Pezizomycotina</taxon>
        <taxon>Dothideomycetes</taxon>
        <taxon>Pleosporomycetidae</taxon>
        <taxon>Pleosporales</taxon>
        <taxon>Pleosporineae</taxon>
        <taxon>Pleosporaceae</taxon>
        <taxon>Alternaria</taxon>
        <taxon>Alternaria sect. Alternaria</taxon>
    </lineage>
</organism>
<keyword evidence="1" id="KW-0472">Membrane</keyword>
<evidence type="ECO:0000256" key="1">
    <source>
        <dbReference type="SAM" id="Phobius"/>
    </source>
</evidence>
<dbReference type="Proteomes" id="UP000293823">
    <property type="component" value="Unassembled WGS sequence"/>
</dbReference>
<dbReference type="OrthoDB" id="3787728at2759"/>